<keyword evidence="3" id="KW-1185">Reference proteome</keyword>
<evidence type="ECO:0000313" key="3">
    <source>
        <dbReference type="Proteomes" id="UP000092555"/>
    </source>
</evidence>
<feature type="transmembrane region" description="Helical" evidence="1">
    <location>
        <begin position="94"/>
        <end position="111"/>
    </location>
</feature>
<keyword evidence="1" id="KW-0472">Membrane</keyword>
<dbReference type="EMBL" id="LXTC01000009">
    <property type="protein sequence ID" value="OBA18050.1"/>
    <property type="molecule type" value="Genomic_DNA"/>
</dbReference>
<feature type="transmembrane region" description="Helical" evidence="1">
    <location>
        <begin position="123"/>
        <end position="149"/>
    </location>
</feature>
<sequence length="264" mass="29350">MATSGAGRCALRLKLNNWRVPIGAGDARQGQILGRCSAMPWRAQGLKSGRRGDTARADYYQALIGQQGHEAVRRHGAWRASSVPWQSGAETPCLFLLCCGFALLCFCYYCFDLLCFCCSLLCFVVFLLFLLCFVVFFCCFALLVLRFIVLCWDPGLACVGAIPRYAVELALRRQHSRVEEDECAWRVCANSGRNTTLMPGDGRIEEKTPRKKNALHKQRAWECRRRASDLPGVPVGTRGLDPSSAGIARTCIVRRHQTAPGPSR</sequence>
<proteinExistence type="predicted"/>
<gene>
    <name evidence="2" type="ORF">METBIDRAFT_227317</name>
</gene>
<keyword evidence="1" id="KW-0812">Transmembrane</keyword>
<accession>A0A1A0H271</accession>
<evidence type="ECO:0000313" key="2">
    <source>
        <dbReference type="EMBL" id="OBA18050.1"/>
    </source>
</evidence>
<dbReference type="Proteomes" id="UP000092555">
    <property type="component" value="Unassembled WGS sequence"/>
</dbReference>
<name>A0A1A0H271_9ASCO</name>
<dbReference type="GeneID" id="30028166"/>
<dbReference type="AlphaFoldDB" id="A0A1A0H271"/>
<protein>
    <submittedName>
        <fullName evidence="2">Uncharacterized protein</fullName>
    </submittedName>
</protein>
<reference evidence="2 3" key="1">
    <citation type="submission" date="2016-05" db="EMBL/GenBank/DDBJ databases">
        <title>Comparative genomics of biotechnologically important yeasts.</title>
        <authorList>
            <consortium name="DOE Joint Genome Institute"/>
            <person name="Riley R."/>
            <person name="Haridas S."/>
            <person name="Wolfe K.H."/>
            <person name="Lopes M.R."/>
            <person name="Hittinger C.T."/>
            <person name="Goker M."/>
            <person name="Salamov A."/>
            <person name="Wisecaver J."/>
            <person name="Long T.M."/>
            <person name="Aerts A.L."/>
            <person name="Barry K."/>
            <person name="Choi C."/>
            <person name="Clum A."/>
            <person name="Coughlan A.Y."/>
            <person name="Deshpande S."/>
            <person name="Douglass A.P."/>
            <person name="Hanson S.J."/>
            <person name="Klenk H.-P."/>
            <person name="LaButti K."/>
            <person name="Lapidus A."/>
            <person name="Lindquist E."/>
            <person name="Lipzen A."/>
            <person name="Meier-kolthoff J.P."/>
            <person name="Ohm R.A."/>
            <person name="Otillar R.P."/>
            <person name="Pangilinan J."/>
            <person name="Peng Y."/>
            <person name="Rokas A."/>
            <person name="Rosa C.A."/>
            <person name="Scheuner C."/>
            <person name="Sibirny A.A."/>
            <person name="Slot J.C."/>
            <person name="Stielow J.B."/>
            <person name="Sun H."/>
            <person name="Kurtzman C.P."/>
            <person name="Blackwell M."/>
            <person name="Grigoriev I.V."/>
            <person name="Jeffries T.W."/>
        </authorList>
    </citation>
    <scope>NUCLEOTIDE SEQUENCE [LARGE SCALE GENOMIC DNA]</scope>
    <source>
        <strain evidence="2 3">NRRL YB-4993</strain>
    </source>
</reference>
<evidence type="ECO:0000256" key="1">
    <source>
        <dbReference type="SAM" id="Phobius"/>
    </source>
</evidence>
<comment type="caution">
    <text evidence="2">The sequence shown here is derived from an EMBL/GenBank/DDBJ whole genome shotgun (WGS) entry which is preliminary data.</text>
</comment>
<organism evidence="2 3">
    <name type="scientific">Metschnikowia bicuspidata var. bicuspidata NRRL YB-4993</name>
    <dbReference type="NCBI Taxonomy" id="869754"/>
    <lineage>
        <taxon>Eukaryota</taxon>
        <taxon>Fungi</taxon>
        <taxon>Dikarya</taxon>
        <taxon>Ascomycota</taxon>
        <taxon>Saccharomycotina</taxon>
        <taxon>Pichiomycetes</taxon>
        <taxon>Metschnikowiaceae</taxon>
        <taxon>Metschnikowia</taxon>
    </lineage>
</organism>
<dbReference type="RefSeq" id="XP_018709445.1">
    <property type="nucleotide sequence ID" value="XM_018855190.1"/>
</dbReference>
<keyword evidence="1" id="KW-1133">Transmembrane helix</keyword>